<name>A0ABT8V5Y7_9BACL</name>
<dbReference type="RefSeq" id="WP_164827916.1">
    <property type="nucleotide sequence ID" value="NZ_JAUMKJ010000007.1"/>
</dbReference>
<evidence type="ECO:0000313" key="3">
    <source>
        <dbReference type="Proteomes" id="UP001168883"/>
    </source>
</evidence>
<dbReference type="InterPro" id="IPR050490">
    <property type="entry name" value="Bact_solute-bd_prot1"/>
</dbReference>
<protein>
    <submittedName>
        <fullName evidence="2">Sugar ABC transporter substrate-binding protein</fullName>
    </submittedName>
</protein>
<evidence type="ECO:0000313" key="2">
    <source>
        <dbReference type="EMBL" id="MDO3676830.1"/>
    </source>
</evidence>
<dbReference type="InterPro" id="IPR006059">
    <property type="entry name" value="SBP"/>
</dbReference>
<dbReference type="PANTHER" id="PTHR43649:SF12">
    <property type="entry name" value="DIACETYLCHITOBIOSE BINDING PROTEIN DASA"/>
    <property type="match status" value="1"/>
</dbReference>
<dbReference type="SUPFAM" id="SSF53850">
    <property type="entry name" value="Periplasmic binding protein-like II"/>
    <property type="match status" value="1"/>
</dbReference>
<accession>A0ABT8V5Y7</accession>
<reference evidence="2" key="1">
    <citation type="submission" date="2023-07" db="EMBL/GenBank/DDBJ databases">
        <authorList>
            <person name="Aktuganov G."/>
            <person name="Boyko T."/>
            <person name="Delegan Y."/>
            <person name="Galimzianova N."/>
            <person name="Gilvanova E."/>
            <person name="Korobov V."/>
            <person name="Kuzmina L."/>
            <person name="Melentiev A."/>
            <person name="Milman P."/>
            <person name="Ryabova A."/>
            <person name="Stupak E."/>
            <person name="Yasakov T."/>
            <person name="Zharikova N."/>
            <person name="Zhurenko E."/>
        </authorList>
    </citation>
    <scope>NUCLEOTIDE SEQUENCE</scope>
    <source>
        <strain evidence="2">IB-739</strain>
    </source>
</reference>
<comment type="caution">
    <text evidence="2">The sequence shown here is derived from an EMBL/GenBank/DDBJ whole genome shotgun (WGS) entry which is preliminary data.</text>
</comment>
<dbReference type="Gene3D" id="3.40.190.10">
    <property type="entry name" value="Periplasmic binding protein-like II"/>
    <property type="match status" value="1"/>
</dbReference>
<keyword evidence="3" id="KW-1185">Reference proteome</keyword>
<sequence>MNFKKAGLTGIAILTAVAAAACSNSNQKQGEQQAAAGNGANAQTESNGKLTFWGGANLTSAVQVVMEDYSKKHPDLQISYQKFPYAEYPTKMKLQLASEQNEPDVMIIHDFLAPQFIKSGWLLDLTDAVKKEDFLPSSLDAVSLGGKLYGLPNQSNLGTFLYRKDIFDRLGLQAPKTLEDYLKAAQKLKDNGYFIGAMNPNNAPDSFITFLLQSGGAIFDDKGNVILNTPEGKGVETLNLMKKMQDAGYFSPVTNLSQEFWTSVNAGKIVANLTVSSDAANYNTGLDPQGNGGYGKWSYATPPKLAENGPVAFNNNTEYYVINKNTKNPEAAKALIKYLASSEEAGKAFSEIEKPGLVVRMTNNYIPSLQKLSEESAPWKAFGDQKIISQEAKTLLETKPRLPYTDERADETKRIIGSALAKFFNGGMSSEDTIKNVTDQIKNIKR</sequence>
<dbReference type="PANTHER" id="PTHR43649">
    <property type="entry name" value="ARABINOSE-BINDING PROTEIN-RELATED"/>
    <property type="match status" value="1"/>
</dbReference>
<dbReference type="EMBL" id="JAUMKJ010000007">
    <property type="protein sequence ID" value="MDO3676830.1"/>
    <property type="molecule type" value="Genomic_DNA"/>
</dbReference>
<dbReference type="Pfam" id="PF01547">
    <property type="entry name" value="SBP_bac_1"/>
    <property type="match status" value="1"/>
</dbReference>
<dbReference type="Proteomes" id="UP001168883">
    <property type="component" value="Unassembled WGS sequence"/>
</dbReference>
<feature type="chain" id="PRO_5045605597" evidence="1">
    <location>
        <begin position="21"/>
        <end position="446"/>
    </location>
</feature>
<proteinExistence type="predicted"/>
<evidence type="ECO:0000256" key="1">
    <source>
        <dbReference type="SAM" id="SignalP"/>
    </source>
</evidence>
<feature type="signal peptide" evidence="1">
    <location>
        <begin position="1"/>
        <end position="20"/>
    </location>
</feature>
<dbReference type="CDD" id="cd13585">
    <property type="entry name" value="PBP2_TMBP_like"/>
    <property type="match status" value="1"/>
</dbReference>
<keyword evidence="1" id="KW-0732">Signal</keyword>
<dbReference type="PROSITE" id="PS51257">
    <property type="entry name" value="PROKAR_LIPOPROTEIN"/>
    <property type="match status" value="1"/>
</dbReference>
<organism evidence="2 3">
    <name type="scientific">Paenibacillus ehimensis</name>
    <dbReference type="NCBI Taxonomy" id="79264"/>
    <lineage>
        <taxon>Bacteria</taxon>
        <taxon>Bacillati</taxon>
        <taxon>Bacillota</taxon>
        <taxon>Bacilli</taxon>
        <taxon>Bacillales</taxon>
        <taxon>Paenibacillaceae</taxon>
        <taxon>Paenibacillus</taxon>
    </lineage>
</organism>
<gene>
    <name evidence="2" type="ORF">Q3C12_07425</name>
</gene>